<reference evidence="2" key="1">
    <citation type="journal article" date="2023" name="Mol. Biol. Evol.">
        <title>Third-Generation Sequencing Reveals the Adaptive Role of the Epigenome in Three Deep-Sea Polychaetes.</title>
        <authorList>
            <person name="Perez M."/>
            <person name="Aroh O."/>
            <person name="Sun Y."/>
            <person name="Lan Y."/>
            <person name="Juniper S.K."/>
            <person name="Young C.R."/>
            <person name="Angers B."/>
            <person name="Qian P.Y."/>
        </authorList>
    </citation>
    <scope>NUCLEOTIDE SEQUENCE</scope>
    <source>
        <strain evidence="2">R07B-5</strain>
    </source>
</reference>
<comment type="caution">
    <text evidence="2">The sequence shown here is derived from an EMBL/GenBank/DDBJ whole genome shotgun (WGS) entry which is preliminary data.</text>
</comment>
<dbReference type="GO" id="GO:0031982">
    <property type="term" value="C:vesicle"/>
    <property type="evidence" value="ECO:0007669"/>
    <property type="project" value="TreeGrafter"/>
</dbReference>
<dbReference type="InterPro" id="IPR036869">
    <property type="entry name" value="J_dom_sf"/>
</dbReference>
<evidence type="ECO:0000256" key="1">
    <source>
        <dbReference type="SAM" id="MobiDB-lite"/>
    </source>
</evidence>
<dbReference type="AlphaFoldDB" id="A0AAD9P6Z3"/>
<accession>A0AAD9P6Z3</accession>
<dbReference type="GO" id="GO:0030276">
    <property type="term" value="F:clathrin binding"/>
    <property type="evidence" value="ECO:0007669"/>
    <property type="project" value="TreeGrafter"/>
</dbReference>
<dbReference type="GO" id="GO:0072318">
    <property type="term" value="P:clathrin coat disassembly"/>
    <property type="evidence" value="ECO:0007669"/>
    <property type="project" value="TreeGrafter"/>
</dbReference>
<dbReference type="PANTHER" id="PTHR23172">
    <property type="entry name" value="AUXILIN/CYCLIN G-ASSOCIATED KINASE-RELATED"/>
    <property type="match status" value="1"/>
</dbReference>
<proteinExistence type="predicted"/>
<evidence type="ECO:0000313" key="3">
    <source>
        <dbReference type="Proteomes" id="UP001209878"/>
    </source>
</evidence>
<feature type="compositionally biased region" description="Low complexity" evidence="1">
    <location>
        <begin position="182"/>
        <end position="203"/>
    </location>
</feature>
<evidence type="ECO:0000313" key="2">
    <source>
        <dbReference type="EMBL" id="KAK2189329.1"/>
    </source>
</evidence>
<dbReference type="GO" id="GO:0005737">
    <property type="term" value="C:cytoplasm"/>
    <property type="evidence" value="ECO:0007669"/>
    <property type="project" value="TreeGrafter"/>
</dbReference>
<dbReference type="EMBL" id="JAODUO010000109">
    <property type="protein sequence ID" value="KAK2189329.1"/>
    <property type="molecule type" value="Genomic_DNA"/>
</dbReference>
<sequence>MNSLEKDLMSGWNVNHLSASNNIPRISSSQEINHALGGVDGVGMPRNNSVPAGINSTQNAGFGATLNTGFNATQNTGFNSTQNTGFNTTQNSNFGAKQNAGFSSASQNAGAAPQTKPDPFAALGDLAGFKSTGASGFGFPSGNNMKTPMSAAMGSPMMGGRASPMGRNSPVGGTAPMGAGMSTAPPQTAQQSPQHAAAQSKSSFSSVIRGPGDRGVHKPWGPKPKVSENAFEDLLGTHNFTSSKKDEPRTIKDMRREIDAKDMDPETLKVKEWIEGKERNIRALLSSLHTVLWEGEERWKEPGMHQLVTPEQVKKSYRKAVLSLTGCPQENLARLIFIELNDAWAEFEETGMKSLYS</sequence>
<name>A0AAD9P6Z3_RIDPI</name>
<dbReference type="Gene3D" id="1.10.287.110">
    <property type="entry name" value="DnaJ domain"/>
    <property type="match status" value="1"/>
</dbReference>
<feature type="compositionally biased region" description="Polar residues" evidence="1">
    <location>
        <begin position="82"/>
        <end position="109"/>
    </location>
</feature>
<dbReference type="GO" id="GO:0072583">
    <property type="term" value="P:clathrin-dependent endocytosis"/>
    <property type="evidence" value="ECO:0007669"/>
    <property type="project" value="TreeGrafter"/>
</dbReference>
<feature type="region of interest" description="Disordered" evidence="1">
    <location>
        <begin position="159"/>
        <end position="225"/>
    </location>
</feature>
<gene>
    <name evidence="2" type="ORF">NP493_109g06017</name>
</gene>
<dbReference type="Proteomes" id="UP001209878">
    <property type="component" value="Unassembled WGS sequence"/>
</dbReference>
<organism evidence="2 3">
    <name type="scientific">Ridgeia piscesae</name>
    <name type="common">Tubeworm</name>
    <dbReference type="NCBI Taxonomy" id="27915"/>
    <lineage>
        <taxon>Eukaryota</taxon>
        <taxon>Metazoa</taxon>
        <taxon>Spiralia</taxon>
        <taxon>Lophotrochozoa</taxon>
        <taxon>Annelida</taxon>
        <taxon>Polychaeta</taxon>
        <taxon>Sedentaria</taxon>
        <taxon>Canalipalpata</taxon>
        <taxon>Sabellida</taxon>
        <taxon>Siboglinidae</taxon>
        <taxon>Ridgeia</taxon>
    </lineage>
</organism>
<dbReference type="PANTHER" id="PTHR23172:SF19">
    <property type="entry name" value="J DOMAIN-CONTAINING PROTEIN"/>
    <property type="match status" value="1"/>
</dbReference>
<protein>
    <submittedName>
        <fullName evidence="2">Uncharacterized protein</fullName>
    </submittedName>
</protein>
<feature type="region of interest" description="Disordered" evidence="1">
    <location>
        <begin position="82"/>
        <end position="117"/>
    </location>
</feature>
<dbReference type="SUPFAM" id="SSF46565">
    <property type="entry name" value="Chaperone J-domain"/>
    <property type="match status" value="1"/>
</dbReference>
<dbReference type="FunFam" id="1.10.287.110:FF:000002">
    <property type="entry name" value="putative tyrosine-protein phosphatase auxilin isoform X2"/>
    <property type="match status" value="1"/>
</dbReference>
<keyword evidence="3" id="KW-1185">Reference proteome</keyword>